<keyword evidence="2" id="KW-1188">Viral release from host cell</keyword>
<evidence type="ECO:0000256" key="3">
    <source>
        <dbReference type="ARBA" id="ARBA00023138"/>
    </source>
</evidence>
<keyword evidence="2" id="KW-1245">Viral tail assembly</keyword>
<dbReference type="PANTHER" id="PTHR34413:SF2">
    <property type="entry name" value="PROPHAGE TAIL FIBER ASSEMBLY PROTEIN HOMOLOG TFAE-RELATED"/>
    <property type="match status" value="1"/>
</dbReference>
<dbReference type="Proteomes" id="UP000294673">
    <property type="component" value="Segment"/>
</dbReference>
<evidence type="ECO:0000256" key="1">
    <source>
        <dbReference type="ARBA" id="ARBA00008579"/>
    </source>
</evidence>
<comment type="similarity">
    <text evidence="1">Belongs to the tfa family.</text>
</comment>
<proteinExistence type="inferred from homology"/>
<dbReference type="Pfam" id="PF02413">
    <property type="entry name" value="Caudo_TAP"/>
    <property type="match status" value="1"/>
</dbReference>
<evidence type="ECO:0000256" key="4">
    <source>
        <dbReference type="ARBA" id="ARBA00023186"/>
    </source>
</evidence>
<accession>A0A482GIC9</accession>
<organismHost>
    <name type="scientific">Escherichia coli</name>
    <dbReference type="NCBI Taxonomy" id="562"/>
</organismHost>
<dbReference type="InterPro" id="IPR051220">
    <property type="entry name" value="TFA_Chaperone"/>
</dbReference>
<name>A0A482GIC9_BPGOS</name>
<dbReference type="PANTHER" id="PTHR34413">
    <property type="entry name" value="PROPHAGE TAIL FIBER ASSEMBLY PROTEIN HOMOLOG TFAE-RELATED-RELATED"/>
    <property type="match status" value="1"/>
</dbReference>
<keyword evidence="3" id="KW-1246">Viral tail fiber assembly</keyword>
<evidence type="ECO:0000256" key="2">
    <source>
        <dbReference type="ARBA" id="ARBA00022465"/>
    </source>
</evidence>
<evidence type="ECO:0000313" key="5">
    <source>
        <dbReference type="EMBL" id="QBO63882.1"/>
    </source>
</evidence>
<sequence length="138" mass="15029">MSTLYAVIENGVVVNTIVYDGEAELDIFDNQQLVSISDTAAVSPGIGWLYSNGEFIAPPEPERQHEELVAEAEQIKQSLIDSSLASIDLIQLKLRAGRKLTPEETTRLNAVLDYVDAVSAVDTDAAPNIDWPEFPAAK</sequence>
<evidence type="ECO:0000313" key="6">
    <source>
        <dbReference type="Proteomes" id="UP000294673"/>
    </source>
</evidence>
<reference evidence="5 6" key="1">
    <citation type="submission" date="2018-12" db="EMBL/GenBank/DDBJ databases">
        <title>Still something new to discover - new insights into E. coli phage diversity and taxonomy.</title>
        <authorList>
            <person name="Korf I.H.E."/>
            <person name="Adriaennsens E."/>
            <person name="Dreiseikelmann B."/>
            <person name="Kropinski A."/>
            <person name="Nimtz M."/>
            <person name="Meier-Kolthoff J.P."/>
            <person name="Rohde M."/>
            <person name="van Raaij M."/>
            <person name="Wittmann J."/>
        </authorList>
    </citation>
    <scope>NUCLEOTIDE SEQUENCE [LARGE SCALE GENOMIC DNA]</scope>
</reference>
<dbReference type="GO" id="GO:0098004">
    <property type="term" value="P:virus tail fiber assembly"/>
    <property type="evidence" value="ECO:0007669"/>
    <property type="project" value="UniProtKB-KW"/>
</dbReference>
<dbReference type="InterPro" id="IPR003458">
    <property type="entry name" value="Phage_T4_Gp38_tail_assem"/>
</dbReference>
<dbReference type="EMBL" id="MK327938">
    <property type="protein sequence ID" value="QBO63882.1"/>
    <property type="molecule type" value="Genomic_DNA"/>
</dbReference>
<gene>
    <name evidence="5" type="ORF">Goslar_00089</name>
</gene>
<keyword evidence="6" id="KW-1185">Reference proteome</keyword>
<protein>
    <submittedName>
        <fullName evidence="5">Tail fiber assembly protein</fullName>
    </submittedName>
</protein>
<organism evidence="5 6">
    <name type="scientific">Escherichia phage vB_EcoM_Goslar</name>
    <dbReference type="NCBI Taxonomy" id="2502409"/>
    <lineage>
        <taxon>Viruses</taxon>
        <taxon>Duplodnaviria</taxon>
        <taxon>Heunggongvirae</taxon>
        <taxon>Uroviricota</taxon>
        <taxon>Caudoviricetes</taxon>
        <taxon>Chimalliviridae</taxon>
        <taxon>Goslarvirus</taxon>
        <taxon>Goslarvirus goslar</taxon>
    </lineage>
</organism>
<keyword evidence="4" id="KW-0143">Chaperone</keyword>